<comment type="caution">
    <text evidence="8">The sequence shown here is derived from an EMBL/GenBank/DDBJ whole genome shotgun (WGS) entry which is preliminary data.</text>
</comment>
<evidence type="ECO:0000256" key="4">
    <source>
        <dbReference type="ARBA" id="ARBA00022801"/>
    </source>
</evidence>
<evidence type="ECO:0000313" key="8">
    <source>
        <dbReference type="EMBL" id="PRO72874.1"/>
    </source>
</evidence>
<keyword evidence="4" id="KW-0378">Hydrolase</keyword>
<dbReference type="PROSITE" id="PS51462">
    <property type="entry name" value="NUDIX"/>
    <property type="match status" value="1"/>
</dbReference>
<dbReference type="GO" id="GO:0046872">
    <property type="term" value="F:metal ion binding"/>
    <property type="evidence" value="ECO:0007669"/>
    <property type="project" value="UniProtKB-KW"/>
</dbReference>
<sequence>MPLKNIRKPWIRSLVSCRCWRPAVNKAAFLHRFHSSPPLAVSDDYPLTHAGRAAGVLVPLIDRPEGLTVLLTQRALHLAHHPGQISFPGGKQEEQDKDLIDTALREAWEEIGLPRQNCQVIGVMPEHRTITGFCITAIVAIVEPEFDIIIDSNEVSDTFEVPLAFLLDSNNYITEHFHRGPLTNPVHFIPWQNRMIWGATAALLRNLASIFTDNN</sequence>
<evidence type="ECO:0000259" key="7">
    <source>
        <dbReference type="PROSITE" id="PS51462"/>
    </source>
</evidence>
<dbReference type="NCBIfam" id="NF007980">
    <property type="entry name" value="PRK10707.1"/>
    <property type="match status" value="1"/>
</dbReference>
<gene>
    <name evidence="8" type="ORF">C6Y40_14480</name>
</gene>
<dbReference type="EMBL" id="PVNP01000157">
    <property type="protein sequence ID" value="PRO72874.1"/>
    <property type="molecule type" value="Genomic_DNA"/>
</dbReference>
<comment type="cofactor">
    <cofactor evidence="2">
        <name>Mg(2+)</name>
        <dbReference type="ChEBI" id="CHEBI:18420"/>
    </cofactor>
</comment>
<dbReference type="OrthoDB" id="9802805at2"/>
<evidence type="ECO:0000256" key="2">
    <source>
        <dbReference type="ARBA" id="ARBA00001946"/>
    </source>
</evidence>
<dbReference type="Pfam" id="PF00293">
    <property type="entry name" value="NUDIX"/>
    <property type="match status" value="1"/>
</dbReference>
<organism evidence="8 9">
    <name type="scientific">Alteromonas alba</name>
    <dbReference type="NCBI Taxonomy" id="2079529"/>
    <lineage>
        <taxon>Bacteria</taxon>
        <taxon>Pseudomonadati</taxon>
        <taxon>Pseudomonadota</taxon>
        <taxon>Gammaproteobacteria</taxon>
        <taxon>Alteromonadales</taxon>
        <taxon>Alteromonadaceae</taxon>
        <taxon>Alteromonas/Salinimonas group</taxon>
        <taxon>Alteromonas</taxon>
    </lineage>
</organism>
<evidence type="ECO:0000256" key="6">
    <source>
        <dbReference type="ARBA" id="ARBA00023211"/>
    </source>
</evidence>
<accession>A0A2S9V8W2</accession>
<keyword evidence="5" id="KW-0460">Magnesium</keyword>
<dbReference type="CDD" id="cd03426">
    <property type="entry name" value="NUDIX_CoAse_Nudt7"/>
    <property type="match status" value="1"/>
</dbReference>
<protein>
    <submittedName>
        <fullName evidence="8">CoA pyrophosphatase</fullName>
    </submittedName>
</protein>
<evidence type="ECO:0000256" key="5">
    <source>
        <dbReference type="ARBA" id="ARBA00022842"/>
    </source>
</evidence>
<dbReference type="InterPro" id="IPR045121">
    <property type="entry name" value="CoAse"/>
</dbReference>
<evidence type="ECO:0000256" key="1">
    <source>
        <dbReference type="ARBA" id="ARBA00001936"/>
    </source>
</evidence>
<feature type="domain" description="Nudix hydrolase" evidence="7">
    <location>
        <begin position="51"/>
        <end position="185"/>
    </location>
</feature>
<dbReference type="InterPro" id="IPR015797">
    <property type="entry name" value="NUDIX_hydrolase-like_dom_sf"/>
</dbReference>
<dbReference type="InterPro" id="IPR000086">
    <property type="entry name" value="NUDIX_hydrolase_dom"/>
</dbReference>
<dbReference type="GO" id="GO:0010945">
    <property type="term" value="F:coenzyme A diphosphatase activity"/>
    <property type="evidence" value="ECO:0007669"/>
    <property type="project" value="InterPro"/>
</dbReference>
<dbReference type="SUPFAM" id="SSF55811">
    <property type="entry name" value="Nudix"/>
    <property type="match status" value="1"/>
</dbReference>
<comment type="cofactor">
    <cofactor evidence="1">
        <name>Mn(2+)</name>
        <dbReference type="ChEBI" id="CHEBI:29035"/>
    </cofactor>
</comment>
<keyword evidence="9" id="KW-1185">Reference proteome</keyword>
<keyword evidence="3" id="KW-0479">Metal-binding</keyword>
<dbReference type="Proteomes" id="UP000238949">
    <property type="component" value="Unassembled WGS sequence"/>
</dbReference>
<dbReference type="Gene3D" id="3.90.79.10">
    <property type="entry name" value="Nucleoside Triphosphate Pyrophosphohydrolase"/>
    <property type="match status" value="1"/>
</dbReference>
<evidence type="ECO:0000256" key="3">
    <source>
        <dbReference type="ARBA" id="ARBA00022723"/>
    </source>
</evidence>
<dbReference type="PANTHER" id="PTHR12992:SF11">
    <property type="entry name" value="MITOCHONDRIAL COENZYME A DIPHOSPHATASE NUDT8"/>
    <property type="match status" value="1"/>
</dbReference>
<name>A0A2S9V8W2_9ALTE</name>
<reference evidence="9" key="1">
    <citation type="journal article" date="2020" name="Int. J. Syst. Evol. Microbiol.">
        <title>Alteromonas alba sp. nov., a marine bacterium isolated from the seawater of the West Pacific Ocean.</title>
        <authorList>
            <person name="Sun C."/>
            <person name="Wu Y.-H."/>
            <person name="Xamxidin M."/>
            <person name="Cheng H."/>
            <person name="Xu X.-W."/>
        </authorList>
    </citation>
    <scope>NUCLEOTIDE SEQUENCE [LARGE SCALE GENOMIC DNA]</scope>
    <source>
        <strain evidence="9">190</strain>
    </source>
</reference>
<keyword evidence="6" id="KW-0464">Manganese</keyword>
<dbReference type="PANTHER" id="PTHR12992">
    <property type="entry name" value="NUDIX HYDROLASE"/>
    <property type="match status" value="1"/>
</dbReference>
<proteinExistence type="predicted"/>
<evidence type="ECO:0000313" key="9">
    <source>
        <dbReference type="Proteomes" id="UP000238949"/>
    </source>
</evidence>
<dbReference type="AlphaFoldDB" id="A0A2S9V8W2"/>